<keyword evidence="3" id="KW-1185">Reference proteome</keyword>
<sequence length="259" mass="29594">MTQVSIPEIQNLVNNLSNSDLCLHADTKIEEYLNSIPQIIFLNQEEKNEYSTHLYAIREEVRGKFNLFKSEEIRQKTEKYKTLINSWCLPDAARPQIFQHQSRRKNNTPIKKPVAKKQRTTPDATECQNRFQTLAIEKPVEEIEVDETTDEDVTPAPPILSYACAIWGNTTQANINKLQIQQNRALGFITGAPTFIPRKILHDELNVDSILQLIQKLATNFYNTLENHENPTISSLSTSTTNIGTRKPPASSQNIQMLF</sequence>
<accession>A0A8X6NZ66</accession>
<evidence type="ECO:0000313" key="2">
    <source>
        <dbReference type="EMBL" id="GFT39427.1"/>
    </source>
</evidence>
<evidence type="ECO:0000313" key="3">
    <source>
        <dbReference type="Proteomes" id="UP000887013"/>
    </source>
</evidence>
<dbReference type="AlphaFoldDB" id="A0A8X6NZ66"/>
<dbReference type="OrthoDB" id="6432094at2759"/>
<name>A0A8X6NZ66_NEPPI</name>
<reference evidence="2" key="1">
    <citation type="submission" date="2020-08" db="EMBL/GenBank/DDBJ databases">
        <title>Multicomponent nature underlies the extraordinary mechanical properties of spider dragline silk.</title>
        <authorList>
            <person name="Kono N."/>
            <person name="Nakamura H."/>
            <person name="Mori M."/>
            <person name="Yoshida Y."/>
            <person name="Ohtoshi R."/>
            <person name="Malay A.D."/>
            <person name="Moran D.A.P."/>
            <person name="Tomita M."/>
            <person name="Numata K."/>
            <person name="Arakawa K."/>
        </authorList>
    </citation>
    <scope>NUCLEOTIDE SEQUENCE</scope>
</reference>
<evidence type="ECO:0000256" key="1">
    <source>
        <dbReference type="SAM" id="MobiDB-lite"/>
    </source>
</evidence>
<comment type="caution">
    <text evidence="2">The sequence shown here is derived from an EMBL/GenBank/DDBJ whole genome shotgun (WGS) entry which is preliminary data.</text>
</comment>
<gene>
    <name evidence="2" type="ORF">NPIL_309291</name>
</gene>
<dbReference type="Proteomes" id="UP000887013">
    <property type="component" value="Unassembled WGS sequence"/>
</dbReference>
<protein>
    <submittedName>
        <fullName evidence="2">Uncharacterized protein</fullName>
    </submittedName>
</protein>
<proteinExistence type="predicted"/>
<dbReference type="EMBL" id="BMAW01014554">
    <property type="protein sequence ID" value="GFT39427.1"/>
    <property type="molecule type" value="Genomic_DNA"/>
</dbReference>
<organism evidence="2 3">
    <name type="scientific">Nephila pilipes</name>
    <name type="common">Giant wood spider</name>
    <name type="synonym">Nephila maculata</name>
    <dbReference type="NCBI Taxonomy" id="299642"/>
    <lineage>
        <taxon>Eukaryota</taxon>
        <taxon>Metazoa</taxon>
        <taxon>Ecdysozoa</taxon>
        <taxon>Arthropoda</taxon>
        <taxon>Chelicerata</taxon>
        <taxon>Arachnida</taxon>
        <taxon>Araneae</taxon>
        <taxon>Araneomorphae</taxon>
        <taxon>Entelegynae</taxon>
        <taxon>Araneoidea</taxon>
        <taxon>Nephilidae</taxon>
        <taxon>Nephila</taxon>
    </lineage>
</organism>
<feature type="region of interest" description="Disordered" evidence="1">
    <location>
        <begin position="103"/>
        <end position="123"/>
    </location>
</feature>